<protein>
    <submittedName>
        <fullName evidence="2">Uncharacterized protein</fullName>
    </submittedName>
</protein>
<dbReference type="OrthoDB" id="2188876at2"/>
<evidence type="ECO:0000313" key="2">
    <source>
        <dbReference type="EMBL" id="OJG90199.1"/>
    </source>
</evidence>
<organism evidence="2 4">
    <name type="scientific">Enterococcus silesiacus</name>
    <dbReference type="NCBI Taxonomy" id="332949"/>
    <lineage>
        <taxon>Bacteria</taxon>
        <taxon>Bacillati</taxon>
        <taxon>Bacillota</taxon>
        <taxon>Bacilli</taxon>
        <taxon>Lactobacillales</taxon>
        <taxon>Enterococcaceae</taxon>
        <taxon>Enterococcus</taxon>
    </lineage>
</organism>
<evidence type="ECO:0000313" key="4">
    <source>
        <dbReference type="Proteomes" id="UP000183039"/>
    </source>
</evidence>
<keyword evidence="3" id="KW-1185">Reference proteome</keyword>
<accession>A0A0S3K7Y3</accession>
<dbReference type="RefSeq" id="WP_071878483.1">
    <property type="nucleotide sequence ID" value="NZ_JXLC01000020.1"/>
</dbReference>
<dbReference type="EMBL" id="CP013614">
    <property type="protein sequence ID" value="ALS00433.1"/>
    <property type="molecule type" value="Genomic_DNA"/>
</dbReference>
<dbReference type="Proteomes" id="UP000065511">
    <property type="component" value="Chromosome"/>
</dbReference>
<reference evidence="2 4" key="1">
    <citation type="submission" date="2014-12" db="EMBL/GenBank/DDBJ databases">
        <title>Draft genome sequences of 29 type strains of Enterococci.</title>
        <authorList>
            <person name="Zhong Z."/>
            <person name="Sun Z."/>
            <person name="Liu W."/>
            <person name="Zhang W."/>
            <person name="Zhang H."/>
        </authorList>
    </citation>
    <scope>NUCLEOTIDE SEQUENCE [LARGE SCALE GENOMIC DNA]</scope>
    <source>
        <strain evidence="2 4">DSM 22801</strain>
    </source>
</reference>
<evidence type="ECO:0000313" key="3">
    <source>
        <dbReference type="Proteomes" id="UP000065511"/>
    </source>
</evidence>
<gene>
    <name evidence="1" type="ORF">ATZ33_03310</name>
    <name evidence="2" type="ORF">RV15_GL001463</name>
</gene>
<dbReference type="Proteomes" id="UP000183039">
    <property type="component" value="Unassembled WGS sequence"/>
</dbReference>
<name>A0A0S3K7Y3_9ENTE</name>
<dbReference type="KEGG" id="ess:ATZ33_03310"/>
<proteinExistence type="predicted"/>
<sequence length="105" mass="13009">MKKITLEQFSILLENREDRFAIIINHWFYYIEKGRIYRFQQHNNTKLMTLMGSFYEDDINEETLMSELKKSIINQMQYDWFTDVWKETIIERVSRSPYALEVFFF</sequence>
<reference evidence="1 3" key="2">
    <citation type="submission" date="2015-12" db="EMBL/GenBank/DDBJ databases">
        <authorList>
            <person name="Lauer A."/>
            <person name="Humrighouse B."/>
            <person name="Loparev V."/>
            <person name="Shewmaker P.L."/>
            <person name="Whitney A.M."/>
            <person name="McLaughlin R.W."/>
        </authorList>
    </citation>
    <scope>NUCLEOTIDE SEQUENCE [LARGE SCALE GENOMIC DNA]</scope>
    <source>
        <strain evidence="1 3">LMG 23085</strain>
    </source>
</reference>
<evidence type="ECO:0000313" key="1">
    <source>
        <dbReference type="EMBL" id="ALS00433.1"/>
    </source>
</evidence>
<dbReference type="AlphaFoldDB" id="A0A0S3K7Y3"/>
<dbReference type="EMBL" id="JXLC01000020">
    <property type="protein sequence ID" value="OJG90199.1"/>
    <property type="molecule type" value="Genomic_DNA"/>
</dbReference>